<reference evidence="5 6" key="2">
    <citation type="submission" date="2024-05" db="EMBL/GenBank/DDBJ databases">
        <authorList>
            <person name="Chen Y."/>
            <person name="Shah S."/>
            <person name="Dougan E. K."/>
            <person name="Thang M."/>
            <person name="Chan C."/>
        </authorList>
    </citation>
    <scope>NUCLEOTIDE SEQUENCE [LARGE SCALE GENOMIC DNA]</scope>
</reference>
<dbReference type="Pfam" id="PF01927">
    <property type="entry name" value="Mut7-C"/>
    <property type="match status" value="1"/>
</dbReference>
<comment type="similarity">
    <text evidence="1">Belongs to the CCR4/nocturin family.</text>
</comment>
<keyword evidence="5" id="KW-0269">Exonuclease</keyword>
<keyword evidence="2" id="KW-0378">Hydrolase</keyword>
<evidence type="ECO:0000313" key="6">
    <source>
        <dbReference type="Proteomes" id="UP001152797"/>
    </source>
</evidence>
<dbReference type="InterPro" id="IPR002782">
    <property type="entry name" value="Mut7-C_RNAse_dom"/>
</dbReference>
<reference evidence="4" key="1">
    <citation type="submission" date="2022-10" db="EMBL/GenBank/DDBJ databases">
        <authorList>
            <person name="Chen Y."/>
            <person name="Dougan E. K."/>
            <person name="Chan C."/>
            <person name="Rhodes N."/>
            <person name="Thang M."/>
        </authorList>
    </citation>
    <scope>NUCLEOTIDE SEQUENCE</scope>
</reference>
<dbReference type="EMBL" id="CAMXCT010006715">
    <property type="protein sequence ID" value="CAI4018827.1"/>
    <property type="molecule type" value="Genomic_DNA"/>
</dbReference>
<dbReference type="AlphaFoldDB" id="A0A9P1GQ30"/>
<evidence type="ECO:0000313" key="5">
    <source>
        <dbReference type="EMBL" id="CAL4806139.1"/>
    </source>
</evidence>
<evidence type="ECO:0000256" key="2">
    <source>
        <dbReference type="ARBA" id="ARBA00022801"/>
    </source>
</evidence>
<dbReference type="EMBL" id="CAMXCT030006715">
    <property type="protein sequence ID" value="CAL4806139.1"/>
    <property type="molecule type" value="Genomic_DNA"/>
</dbReference>
<dbReference type="OrthoDB" id="412787at2759"/>
<organism evidence="4">
    <name type="scientific">Cladocopium goreaui</name>
    <dbReference type="NCBI Taxonomy" id="2562237"/>
    <lineage>
        <taxon>Eukaryota</taxon>
        <taxon>Sar</taxon>
        <taxon>Alveolata</taxon>
        <taxon>Dinophyceae</taxon>
        <taxon>Suessiales</taxon>
        <taxon>Symbiodiniaceae</taxon>
        <taxon>Cladocopium</taxon>
    </lineage>
</organism>
<dbReference type="InterPro" id="IPR050410">
    <property type="entry name" value="CCR4/nocturin_mRNA_transcr"/>
</dbReference>
<dbReference type="SUPFAM" id="SSF56219">
    <property type="entry name" value="DNase I-like"/>
    <property type="match status" value="1"/>
</dbReference>
<sequence length="454" mass="51305">MQEVEDADQWQAHLQGLGYDIALAQRPGRADGCLIGWLPKLRCKGKMILNFDDCLSLQKVPPSVFARFARKNIALVVELEDEGSGKSFLLATTHLYWGSEHEDVRLWQLQVLLESAASHFGSHKPLALCGDLNMLPWGSGYKLLQTGRLEVPRKFRNVERFLVDRDISKAAKPLRLLGLDVSVESGEEREQRPEASQGLRTAKIPLVSRAAREARVLVSASKRLVNRADASLAYFIDARQFEMSLAKLCIDLAVDLSPERFYTRCVKCNGRVIPLADNEQEQDRARAFGAPESGIPLFTCTMCGQIYWFSRDEGSASARARLQVDNLVKLVEKTMQHEGLRCKQELREDLVMASSHFLRDGGGCLEHCWNLRSAYEDVEPKERNLHETVTNSKYGFHGCIDYIWLSPDFQQYQRLQLPTVSDLIEEPGKPLPSMVSSGWPSDHWPMAVDITWTT</sequence>
<feature type="domain" description="Mut7-C RNAse" evidence="3">
    <location>
        <begin position="160"/>
        <end position="308"/>
    </location>
</feature>
<dbReference type="PANTHER" id="PTHR12121:SF45">
    <property type="entry name" value="NOCTURNIN"/>
    <property type="match status" value="1"/>
</dbReference>
<evidence type="ECO:0000313" key="4">
    <source>
        <dbReference type="EMBL" id="CAI4018827.1"/>
    </source>
</evidence>
<evidence type="ECO:0000259" key="3">
    <source>
        <dbReference type="Pfam" id="PF01927"/>
    </source>
</evidence>
<dbReference type="GO" id="GO:0006139">
    <property type="term" value="P:nucleobase-containing compound metabolic process"/>
    <property type="evidence" value="ECO:0007669"/>
    <property type="project" value="UniProtKB-ARBA"/>
</dbReference>
<evidence type="ECO:0000256" key="1">
    <source>
        <dbReference type="ARBA" id="ARBA00010774"/>
    </source>
</evidence>
<keyword evidence="5" id="KW-0540">Nuclease</keyword>
<accession>A0A9P1GQ30</accession>
<gene>
    <name evidence="4" type="ORF">C1SCF055_LOCUS43362</name>
</gene>
<name>A0A9P1GQ30_9DINO</name>
<dbReference type="PANTHER" id="PTHR12121">
    <property type="entry name" value="CARBON CATABOLITE REPRESSOR PROTEIN 4"/>
    <property type="match status" value="1"/>
</dbReference>
<dbReference type="Proteomes" id="UP001152797">
    <property type="component" value="Unassembled WGS sequence"/>
</dbReference>
<dbReference type="EMBL" id="CAMXCT020006715">
    <property type="protein sequence ID" value="CAL1172202.1"/>
    <property type="molecule type" value="Genomic_DNA"/>
</dbReference>
<protein>
    <submittedName>
        <fullName evidence="5">Probable RNA exonuclease C9B6.11c</fullName>
    </submittedName>
</protein>
<keyword evidence="6" id="KW-1185">Reference proteome</keyword>
<dbReference type="InterPro" id="IPR036691">
    <property type="entry name" value="Endo/exonu/phosph_ase_sf"/>
</dbReference>
<proteinExistence type="inferred from homology"/>
<dbReference type="Gene3D" id="3.60.10.10">
    <property type="entry name" value="Endonuclease/exonuclease/phosphatase"/>
    <property type="match status" value="2"/>
</dbReference>
<comment type="caution">
    <text evidence="4">The sequence shown here is derived from an EMBL/GenBank/DDBJ whole genome shotgun (WGS) entry which is preliminary data.</text>
</comment>
<dbReference type="GO" id="GO:0000175">
    <property type="term" value="F:3'-5'-RNA exonuclease activity"/>
    <property type="evidence" value="ECO:0007669"/>
    <property type="project" value="TreeGrafter"/>
</dbReference>